<keyword evidence="1" id="KW-0812">Transmembrane</keyword>
<evidence type="ECO:0000259" key="2">
    <source>
        <dbReference type="PROSITE" id="PS50883"/>
    </source>
</evidence>
<reference evidence="3" key="1">
    <citation type="submission" date="2021-06" db="EMBL/GenBank/DDBJ databases">
        <title>Vibrio nov. sp., novel gut bacterium isolated from Yellow Sea oyster.</title>
        <authorList>
            <person name="Muhammad N."/>
            <person name="Nguyen T.H."/>
            <person name="Lee Y.-J."/>
            <person name="Ko J."/>
            <person name="Kim S.-G."/>
        </authorList>
    </citation>
    <scope>NUCLEOTIDE SEQUENCE</scope>
    <source>
        <strain evidence="3">OG9-811</strain>
    </source>
</reference>
<dbReference type="EMBL" id="CP076642">
    <property type="protein sequence ID" value="QXO15920.1"/>
    <property type="molecule type" value="Genomic_DNA"/>
</dbReference>
<keyword evidence="4" id="KW-1185">Reference proteome</keyword>
<feature type="transmembrane region" description="Helical" evidence="1">
    <location>
        <begin position="226"/>
        <end position="246"/>
    </location>
</feature>
<dbReference type="PANTHER" id="PTHR33121:SF70">
    <property type="entry name" value="SIGNALING PROTEIN YKOW"/>
    <property type="match status" value="1"/>
</dbReference>
<dbReference type="KEGG" id="vos:KNV97_05845"/>
<proteinExistence type="predicted"/>
<dbReference type="Pfam" id="PF00563">
    <property type="entry name" value="EAL"/>
    <property type="match status" value="1"/>
</dbReference>
<sequence>MDIVKRFYQCLVFLTITVITILVVDYITYHIQKDEQLRFNQLAYEEAVQVAEQIIAVLNTAQTLPQPKCDSETLNSLRVLTHHNSKIYDLGLIEGDTVMCSANWGKLGPIKIASNNETAFLSFVFYSQVSHLFPTDQTYSLVQKGRFFSVDEPNLYASLIRQQPHFWFQISTHDGQHVFYRYQPNKSKKLLFPPLEIHTKLCHDDYNFCVYIDNYAAGLAHYPPGIFFVLLFIAGLFGLIATYAWFSFFQKRNYLESRFRKALKEKSLTMEYQPVIAVNDRHIIGVESLVRWHDSKFGRVSPEVFIAIAEKLHLYPKLSYFIAEHSVTEMAPILQRYPTFALGINIDTYEIQDQKYLPYLFELVQCYNINPDQIKIEITERISLPLTELSDFSQRAKSFGFNVVLDDFGTGVANLVWLTELDFDFIKVDRIFVNALNYDVKRKMVGPIMELLTSLNRPVIFEGVETQREHDIIKQNCHWGYIQGWYFYRSMPKPELDQLLAKQALTPGIHNGPQTPNLAQLKVI</sequence>
<name>A0A975U6N7_9VIBR</name>
<keyword evidence="1" id="KW-1133">Transmembrane helix</keyword>
<dbReference type="InterPro" id="IPR050706">
    <property type="entry name" value="Cyclic-di-GMP_PDE-like"/>
</dbReference>
<evidence type="ECO:0000313" key="3">
    <source>
        <dbReference type="EMBL" id="QXO15920.1"/>
    </source>
</evidence>
<protein>
    <submittedName>
        <fullName evidence="3">EAL domain-containing protein</fullName>
    </submittedName>
</protein>
<gene>
    <name evidence="3" type="ORF">KNV97_05845</name>
</gene>
<dbReference type="Proteomes" id="UP000694232">
    <property type="component" value="Chromosome 2"/>
</dbReference>
<dbReference type="RefSeq" id="WP_218561771.1">
    <property type="nucleotide sequence ID" value="NZ_CP076642.1"/>
</dbReference>
<dbReference type="SMART" id="SM00052">
    <property type="entry name" value="EAL"/>
    <property type="match status" value="1"/>
</dbReference>
<feature type="domain" description="EAL" evidence="2">
    <location>
        <begin position="252"/>
        <end position="504"/>
    </location>
</feature>
<dbReference type="InterPro" id="IPR001633">
    <property type="entry name" value="EAL_dom"/>
</dbReference>
<feature type="transmembrane region" description="Helical" evidence="1">
    <location>
        <begin position="6"/>
        <end position="29"/>
    </location>
</feature>
<dbReference type="CDD" id="cd01948">
    <property type="entry name" value="EAL"/>
    <property type="match status" value="1"/>
</dbReference>
<keyword evidence="1" id="KW-0472">Membrane</keyword>
<dbReference type="AlphaFoldDB" id="A0A975U6N7"/>
<organism evidence="3 4">
    <name type="scientific">Vibrio ostreae</name>
    <dbReference type="NCBI Taxonomy" id="2841925"/>
    <lineage>
        <taxon>Bacteria</taxon>
        <taxon>Pseudomonadati</taxon>
        <taxon>Pseudomonadota</taxon>
        <taxon>Gammaproteobacteria</taxon>
        <taxon>Vibrionales</taxon>
        <taxon>Vibrionaceae</taxon>
        <taxon>Vibrio</taxon>
    </lineage>
</organism>
<dbReference type="Pfam" id="PF12792">
    <property type="entry name" value="CSS-motif"/>
    <property type="match status" value="1"/>
</dbReference>
<dbReference type="InterPro" id="IPR024744">
    <property type="entry name" value="CSS-motif_dom"/>
</dbReference>
<dbReference type="PANTHER" id="PTHR33121">
    <property type="entry name" value="CYCLIC DI-GMP PHOSPHODIESTERASE PDEF"/>
    <property type="match status" value="1"/>
</dbReference>
<dbReference type="PROSITE" id="PS50883">
    <property type="entry name" value="EAL"/>
    <property type="match status" value="1"/>
</dbReference>
<evidence type="ECO:0000313" key="4">
    <source>
        <dbReference type="Proteomes" id="UP000694232"/>
    </source>
</evidence>
<accession>A0A975U6N7</accession>
<dbReference type="GO" id="GO:0071111">
    <property type="term" value="F:cyclic-guanylate-specific phosphodiesterase activity"/>
    <property type="evidence" value="ECO:0007669"/>
    <property type="project" value="InterPro"/>
</dbReference>
<evidence type="ECO:0000256" key="1">
    <source>
        <dbReference type="SAM" id="Phobius"/>
    </source>
</evidence>